<dbReference type="Gene3D" id="3.30.2400.30">
    <property type="match status" value="1"/>
</dbReference>
<keyword evidence="6" id="KW-1185">Reference proteome</keyword>
<protein>
    <recommendedName>
        <fullName evidence="4">Type 1 encapsulin shell protein</fullName>
    </recommendedName>
</protein>
<proteinExistence type="inferred from homology"/>
<dbReference type="NCBIfam" id="NF041155">
    <property type="entry name" value="encap_f1"/>
    <property type="match status" value="1"/>
</dbReference>
<dbReference type="RefSeq" id="WP_074617012.1">
    <property type="nucleotide sequence ID" value="NZ_CP029487.1"/>
</dbReference>
<dbReference type="KEGG" id="emt:CPZ25_005460"/>
<dbReference type="InterPro" id="IPR051429">
    <property type="entry name" value="Encapsulin_nc"/>
</dbReference>
<dbReference type="Gene3D" id="3.30.2320.10">
    <property type="entry name" value="hypothetical protein PF0899 domain"/>
    <property type="match status" value="1"/>
</dbReference>
<evidence type="ECO:0000256" key="2">
    <source>
        <dbReference type="ARBA" id="ARBA00033743"/>
    </source>
</evidence>
<keyword evidence="3" id="KW-1284">Encapsulin nanocompartment</keyword>
<name>A0A4P9C5Y2_EUBML</name>
<dbReference type="GO" id="GO:0140737">
    <property type="term" value="C:encapsulin nanocompartment"/>
    <property type="evidence" value="ECO:0007669"/>
    <property type="project" value="UniProtKB-SubCell"/>
</dbReference>
<gene>
    <name evidence="5" type="ORF">CPZ25_005460</name>
</gene>
<comment type="similarity">
    <text evidence="2">Belongs to the encapsulin family. Family 1 subfamily.</text>
</comment>
<evidence type="ECO:0000256" key="4">
    <source>
        <dbReference type="ARBA" id="ARBA00050023"/>
    </source>
</evidence>
<dbReference type="PIRSF" id="PIRSF019254">
    <property type="entry name" value="CFP29"/>
    <property type="match status" value="1"/>
</dbReference>
<comment type="subcellular location">
    <subcellularLocation>
        <location evidence="1">Encapsulin nanocompartment</location>
    </subcellularLocation>
</comment>
<evidence type="ECO:0000313" key="6">
    <source>
        <dbReference type="Proteomes" id="UP000218387"/>
    </source>
</evidence>
<dbReference type="InterPro" id="IPR007544">
    <property type="entry name" value="ENCAP"/>
</dbReference>
<evidence type="ECO:0000256" key="1">
    <source>
        <dbReference type="ARBA" id="ARBA00033738"/>
    </source>
</evidence>
<dbReference type="PANTHER" id="PTHR37165">
    <property type="entry name" value="PEPTIDASE U56 FAMILY"/>
    <property type="match status" value="1"/>
</dbReference>
<evidence type="ECO:0000313" key="5">
    <source>
        <dbReference type="EMBL" id="QCT70797.1"/>
    </source>
</evidence>
<dbReference type="PANTHER" id="PTHR37165:SF1">
    <property type="entry name" value="TYPE 1 ENCAPSULIN SHELL PROTEIN"/>
    <property type="match status" value="1"/>
</dbReference>
<dbReference type="Pfam" id="PF04454">
    <property type="entry name" value="Linocin_M18"/>
    <property type="match status" value="1"/>
</dbReference>
<dbReference type="Proteomes" id="UP000218387">
    <property type="component" value="Chromosome"/>
</dbReference>
<accession>A0A4P9C5Y2</accession>
<evidence type="ECO:0000256" key="3">
    <source>
        <dbReference type="ARBA" id="ARBA00033787"/>
    </source>
</evidence>
<sequence>MDYLARTTAPFGDDLWEQIDNTVVEAAKKCIVGRRFLPLYGPLGAGIQGVNVDAQTKEEEFEDDFVRTTGRKFVELPQLYADFMILWRDLEASQRMGTPIDLSAVARAAQALAKAEDKMIFFGNKALGLEGLLNAQGITTMKREDWGTGENAFSNIAAAASLLDEKGIIGRYSLAMGPDLYYQLQRIQPGTGMMEIDRIRELLGGRVFKSNTLAGKALLVCSEAQYMDLAVGQDMAASYLELVDLNHHFRILETVALRVKNGEAIVVFE</sequence>
<dbReference type="AlphaFoldDB" id="A0A4P9C5Y2"/>
<dbReference type="SUPFAM" id="SSF56563">
    <property type="entry name" value="Major capsid protein gp5"/>
    <property type="match status" value="1"/>
</dbReference>
<dbReference type="EMBL" id="CP029487">
    <property type="protein sequence ID" value="QCT70797.1"/>
    <property type="molecule type" value="Genomic_DNA"/>
</dbReference>
<organism evidence="5 6">
    <name type="scientific">Eubacterium maltosivorans</name>
    <dbReference type="NCBI Taxonomy" id="2041044"/>
    <lineage>
        <taxon>Bacteria</taxon>
        <taxon>Bacillati</taxon>
        <taxon>Bacillota</taxon>
        <taxon>Clostridia</taxon>
        <taxon>Eubacteriales</taxon>
        <taxon>Eubacteriaceae</taxon>
        <taxon>Eubacterium</taxon>
    </lineage>
</organism>
<reference evidence="5 6" key="1">
    <citation type="submission" date="2018-05" db="EMBL/GenBank/DDBJ databases">
        <title>Genome comparison of Eubacterium sp.</title>
        <authorList>
            <person name="Feng Y."/>
            <person name="Sanchez-Andrea I."/>
            <person name="Stams A.J.M."/>
            <person name="De Vos W.M."/>
        </authorList>
    </citation>
    <scope>NUCLEOTIDE SEQUENCE [LARGE SCALE GENOMIC DNA]</scope>
    <source>
        <strain evidence="5 6">YI</strain>
    </source>
</reference>